<keyword evidence="2" id="KW-1185">Reference proteome</keyword>
<evidence type="ECO:0000313" key="2">
    <source>
        <dbReference type="Proteomes" id="UP001205560"/>
    </source>
</evidence>
<accession>A0ABT2A5X9</accession>
<evidence type="ECO:0008006" key="3">
    <source>
        <dbReference type="Google" id="ProtNLM"/>
    </source>
</evidence>
<protein>
    <recommendedName>
        <fullName evidence="3">CBS domain-containing protein</fullName>
    </recommendedName>
</protein>
<dbReference type="RefSeq" id="WP_258845009.1">
    <property type="nucleotide sequence ID" value="NZ_JANUGX010000007.1"/>
</dbReference>
<gene>
    <name evidence="1" type="ORF">NX782_08495</name>
</gene>
<proteinExistence type="predicted"/>
<reference evidence="1 2" key="1">
    <citation type="submission" date="2022-08" db="EMBL/GenBank/DDBJ databases">
        <title>Reclassification of Massilia species as members of the genera Telluria, Duganella, Pseudoduganella, Mokoshia gen. nov. and Zemynaea gen. nov. using orthogonal and non-orthogonal genome-based approaches.</title>
        <authorList>
            <person name="Bowman J.P."/>
        </authorList>
    </citation>
    <scope>NUCLEOTIDE SEQUENCE [LARGE SCALE GENOMIC DNA]</scope>
    <source>
        <strain evidence="1 2">LMG 28164</strain>
    </source>
</reference>
<dbReference type="Proteomes" id="UP001205560">
    <property type="component" value="Unassembled WGS sequence"/>
</dbReference>
<organism evidence="1 2">
    <name type="scientific">Massilia norwichensis</name>
    <dbReference type="NCBI Taxonomy" id="1442366"/>
    <lineage>
        <taxon>Bacteria</taxon>
        <taxon>Pseudomonadati</taxon>
        <taxon>Pseudomonadota</taxon>
        <taxon>Betaproteobacteria</taxon>
        <taxon>Burkholderiales</taxon>
        <taxon>Oxalobacteraceae</taxon>
        <taxon>Telluria group</taxon>
        <taxon>Massilia</taxon>
    </lineage>
</organism>
<sequence length="88" mass="9681">MSDKHGERSFVPYANEADVIEIGHLMLENRLDRITISGDVDLTADKQGLEAARRLRALLGAVVASLESRDLPDRLPPPDVETVDNPFA</sequence>
<name>A0ABT2A5X9_9BURK</name>
<evidence type="ECO:0000313" key="1">
    <source>
        <dbReference type="EMBL" id="MCS0589245.1"/>
    </source>
</evidence>
<dbReference type="EMBL" id="JANUGX010000007">
    <property type="protein sequence ID" value="MCS0589245.1"/>
    <property type="molecule type" value="Genomic_DNA"/>
</dbReference>
<comment type="caution">
    <text evidence="1">The sequence shown here is derived from an EMBL/GenBank/DDBJ whole genome shotgun (WGS) entry which is preliminary data.</text>
</comment>